<protein>
    <submittedName>
        <fullName evidence="1">Uncharacterized protein</fullName>
    </submittedName>
</protein>
<accession>A0AAW1LVE1</accession>
<organism evidence="1 2">
    <name type="scientific">Popillia japonica</name>
    <name type="common">Japanese beetle</name>
    <dbReference type="NCBI Taxonomy" id="7064"/>
    <lineage>
        <taxon>Eukaryota</taxon>
        <taxon>Metazoa</taxon>
        <taxon>Ecdysozoa</taxon>
        <taxon>Arthropoda</taxon>
        <taxon>Hexapoda</taxon>
        <taxon>Insecta</taxon>
        <taxon>Pterygota</taxon>
        <taxon>Neoptera</taxon>
        <taxon>Endopterygota</taxon>
        <taxon>Coleoptera</taxon>
        <taxon>Polyphaga</taxon>
        <taxon>Scarabaeiformia</taxon>
        <taxon>Scarabaeidae</taxon>
        <taxon>Rutelinae</taxon>
        <taxon>Popillia</taxon>
    </lineage>
</organism>
<dbReference type="EMBL" id="JASPKY010000092">
    <property type="protein sequence ID" value="KAK9737996.1"/>
    <property type="molecule type" value="Genomic_DNA"/>
</dbReference>
<dbReference type="AlphaFoldDB" id="A0AAW1LVE1"/>
<comment type="caution">
    <text evidence="1">The sequence shown here is derived from an EMBL/GenBank/DDBJ whole genome shotgun (WGS) entry which is preliminary data.</text>
</comment>
<evidence type="ECO:0000313" key="2">
    <source>
        <dbReference type="Proteomes" id="UP001458880"/>
    </source>
</evidence>
<name>A0AAW1LVE1_POPJA</name>
<dbReference type="Proteomes" id="UP001458880">
    <property type="component" value="Unassembled WGS sequence"/>
</dbReference>
<sequence length="140" mass="15033">MSWLQFGRLIGVAWGKSATVQNAASGFKATGTYPLDLQSIPDYAYGCTDVGTNEAPAEVLCQEEGVFSPHPSTVHIAELAELPAAQTIHNVCIPSKITPGKVLDIVSPVPPAAVLEVRRKAKKIAEVLNSVENIERRKKI</sequence>
<evidence type="ECO:0000313" key="1">
    <source>
        <dbReference type="EMBL" id="KAK9737996.1"/>
    </source>
</evidence>
<proteinExistence type="predicted"/>
<keyword evidence="2" id="KW-1185">Reference proteome</keyword>
<reference evidence="1 2" key="1">
    <citation type="journal article" date="2024" name="BMC Genomics">
        <title>De novo assembly and annotation of Popillia japonica's genome with initial clues to its potential as an invasive pest.</title>
        <authorList>
            <person name="Cucini C."/>
            <person name="Boschi S."/>
            <person name="Funari R."/>
            <person name="Cardaioli E."/>
            <person name="Iannotti N."/>
            <person name="Marturano G."/>
            <person name="Paoli F."/>
            <person name="Bruttini M."/>
            <person name="Carapelli A."/>
            <person name="Frati F."/>
            <person name="Nardi F."/>
        </authorList>
    </citation>
    <scope>NUCLEOTIDE SEQUENCE [LARGE SCALE GENOMIC DNA]</scope>
    <source>
        <strain evidence="1">DMR45628</strain>
    </source>
</reference>
<gene>
    <name evidence="1" type="ORF">QE152_g10267</name>
</gene>